<accession>A0A6P6IJZ0</accession>
<dbReference type="Proteomes" id="UP000515131">
    <property type="component" value="Unplaced"/>
</dbReference>
<protein>
    <submittedName>
        <fullName evidence="3">Protein SLX4IP</fullName>
    </submittedName>
</protein>
<reference evidence="3" key="1">
    <citation type="submission" date="2025-08" db="UniProtKB">
        <authorList>
            <consortium name="RefSeq"/>
        </authorList>
    </citation>
    <scope>IDENTIFICATION</scope>
    <source>
        <tissue evidence="3">Blood</tissue>
    </source>
</reference>
<feature type="region of interest" description="Disordered" evidence="1">
    <location>
        <begin position="237"/>
        <end position="292"/>
    </location>
</feature>
<feature type="compositionally biased region" description="Polar residues" evidence="1">
    <location>
        <begin position="351"/>
        <end position="360"/>
    </location>
</feature>
<feature type="region of interest" description="Disordered" evidence="1">
    <location>
        <begin position="310"/>
        <end position="385"/>
    </location>
</feature>
<keyword evidence="2" id="KW-1185">Reference proteome</keyword>
<sequence>MRDYERRRGIKDDSTVFELNNWENGVAVHQTSLTKPGGSRFEGLAERSYTSSLASFRQSGGLATSGPGVYTVVTLTTCGNFAVLVDLHILPQGSNKDTSWFSEQKKEEVCLLLKETIDSRVKEYLEVRKQHRPSNTEFTRSSPLTLKGYGFQITAYFLKRGIRLHCFRSSQNTELRVFPDRFVVCVSQLSFSHDLMASQNEELTEGTLHGASDYLAECAESPLPPSAKRKRNALKEIVRRTETKSSVVSKSRSSRDIGGTASDPVIAEIARRRGDSQASASPPSESTEQAEDNIKAAESHWGLPVQKLENVHQTQPEDASSQQKPHHGEWSETGLLSRSPVCSCESASPGPKQSPQGARTQQKRRNLGSAEDVDHHKRVSLGSDRLVPREIIGEKSKAVRVLPTSELSDPGLLVKQGLAKTASNEELHVLENLSSGHLMKNKLGKAQQTGSATNTERLSAIQGSPTKKRKKHERGH</sequence>
<gene>
    <name evidence="3" type="primary">SLX4IP</name>
</gene>
<name>A0A6P6IJZ0_PUMCO</name>
<dbReference type="AlphaFoldDB" id="A0A6P6IJZ0"/>
<dbReference type="GeneID" id="112869588"/>
<dbReference type="Pfam" id="PF15744">
    <property type="entry name" value="UPF0492"/>
    <property type="match status" value="1"/>
</dbReference>
<proteinExistence type="predicted"/>
<dbReference type="PANTHER" id="PTHR28557:SF1">
    <property type="entry name" value="PROTEIN SLX4IP"/>
    <property type="match status" value="1"/>
</dbReference>
<feature type="region of interest" description="Disordered" evidence="1">
    <location>
        <begin position="443"/>
        <end position="476"/>
    </location>
</feature>
<dbReference type="CTD" id="128710"/>
<organism evidence="2 3">
    <name type="scientific">Puma concolor</name>
    <name type="common">Mountain lion</name>
    <name type="synonym">Felis concolor</name>
    <dbReference type="NCBI Taxonomy" id="9696"/>
    <lineage>
        <taxon>Eukaryota</taxon>
        <taxon>Metazoa</taxon>
        <taxon>Chordata</taxon>
        <taxon>Craniata</taxon>
        <taxon>Vertebrata</taxon>
        <taxon>Euteleostomi</taxon>
        <taxon>Mammalia</taxon>
        <taxon>Eutheria</taxon>
        <taxon>Laurasiatheria</taxon>
        <taxon>Carnivora</taxon>
        <taxon>Feliformia</taxon>
        <taxon>Felidae</taxon>
        <taxon>Felinae</taxon>
        <taxon>Puma</taxon>
    </lineage>
</organism>
<dbReference type="InterPro" id="IPR031479">
    <property type="entry name" value="SLX4IP"/>
</dbReference>
<feature type="compositionally biased region" description="Polar residues" evidence="1">
    <location>
        <begin position="276"/>
        <end position="287"/>
    </location>
</feature>
<feature type="compositionally biased region" description="Polar residues" evidence="1">
    <location>
        <begin position="311"/>
        <end position="323"/>
    </location>
</feature>
<dbReference type="PANTHER" id="PTHR28557">
    <property type="entry name" value="PROTEIN SLX4IP"/>
    <property type="match status" value="1"/>
</dbReference>
<dbReference type="RefSeq" id="XP_025788515.1">
    <property type="nucleotide sequence ID" value="XM_025932730.1"/>
</dbReference>
<evidence type="ECO:0000313" key="3">
    <source>
        <dbReference type="RefSeq" id="XP_025788515.1"/>
    </source>
</evidence>
<feature type="compositionally biased region" description="Basic residues" evidence="1">
    <location>
        <begin position="466"/>
        <end position="476"/>
    </location>
</feature>
<feature type="compositionally biased region" description="Polar residues" evidence="1">
    <location>
        <begin position="446"/>
        <end position="465"/>
    </location>
</feature>
<evidence type="ECO:0000256" key="1">
    <source>
        <dbReference type="SAM" id="MobiDB-lite"/>
    </source>
</evidence>
<evidence type="ECO:0000313" key="2">
    <source>
        <dbReference type="Proteomes" id="UP000515131"/>
    </source>
</evidence>
<dbReference type="KEGG" id="pcoo:112869588"/>